<dbReference type="Proteomes" id="UP000004508">
    <property type="component" value="Unassembled WGS sequence"/>
</dbReference>
<keyword evidence="2" id="KW-1185">Reference proteome</keyword>
<sequence length="122" mass="13662">MPMDWSRYPSNWRKVSLTIRRIAGQRCERCGVANGVPLPSGRPGKVVLTVAHLGASRPTGEGWVAGDKHDKHDVRRENLQALCAACHLAYDHDDHILHAKETRSRKKREVALATGQLLMFND</sequence>
<proteinExistence type="predicted"/>
<dbReference type="InParanoid" id="D6U272"/>
<accession>D6U272</accession>
<dbReference type="EMBL" id="ADVG01000004">
    <property type="protein sequence ID" value="EFH82740.1"/>
    <property type="molecule type" value="Genomic_DNA"/>
</dbReference>
<name>D6U272_KTERA</name>
<dbReference type="RefSeq" id="WP_007921092.1">
    <property type="nucleotide sequence ID" value="NZ_ADVG01000004.1"/>
</dbReference>
<gene>
    <name evidence="1" type="ORF">Krac_3583</name>
</gene>
<comment type="caution">
    <text evidence="1">The sequence shown here is derived from an EMBL/GenBank/DDBJ whole genome shotgun (WGS) entry which is preliminary data.</text>
</comment>
<dbReference type="STRING" id="485913.Krac_3583"/>
<reference evidence="1 2" key="1">
    <citation type="journal article" date="2011" name="Stand. Genomic Sci.">
        <title>Non-contiguous finished genome sequence and contextual data of the filamentous soil bacterium Ktedonobacter racemifer type strain (SOSP1-21).</title>
        <authorList>
            <person name="Chang Y.J."/>
            <person name="Land M."/>
            <person name="Hauser L."/>
            <person name="Chertkov O."/>
            <person name="Del Rio T.G."/>
            <person name="Nolan M."/>
            <person name="Copeland A."/>
            <person name="Tice H."/>
            <person name="Cheng J.F."/>
            <person name="Lucas S."/>
            <person name="Han C."/>
            <person name="Goodwin L."/>
            <person name="Pitluck S."/>
            <person name="Ivanova N."/>
            <person name="Ovchinikova G."/>
            <person name="Pati A."/>
            <person name="Chen A."/>
            <person name="Palaniappan K."/>
            <person name="Mavromatis K."/>
            <person name="Liolios K."/>
            <person name="Brettin T."/>
            <person name="Fiebig A."/>
            <person name="Rohde M."/>
            <person name="Abt B."/>
            <person name="Goker M."/>
            <person name="Detter J.C."/>
            <person name="Woyke T."/>
            <person name="Bristow J."/>
            <person name="Eisen J.A."/>
            <person name="Markowitz V."/>
            <person name="Hugenholtz P."/>
            <person name="Kyrpides N.C."/>
            <person name="Klenk H.P."/>
            <person name="Lapidus A."/>
        </authorList>
    </citation>
    <scope>NUCLEOTIDE SEQUENCE [LARGE SCALE GENOMIC DNA]</scope>
    <source>
        <strain evidence="2">DSM 44963</strain>
    </source>
</reference>
<protein>
    <recommendedName>
        <fullName evidence="3">HNH endonuclease</fullName>
    </recommendedName>
</protein>
<evidence type="ECO:0000313" key="2">
    <source>
        <dbReference type="Proteomes" id="UP000004508"/>
    </source>
</evidence>
<evidence type="ECO:0008006" key="3">
    <source>
        <dbReference type="Google" id="ProtNLM"/>
    </source>
</evidence>
<dbReference type="AlphaFoldDB" id="D6U272"/>
<organism evidence="1 2">
    <name type="scientific">Ktedonobacter racemifer DSM 44963</name>
    <dbReference type="NCBI Taxonomy" id="485913"/>
    <lineage>
        <taxon>Bacteria</taxon>
        <taxon>Bacillati</taxon>
        <taxon>Chloroflexota</taxon>
        <taxon>Ktedonobacteria</taxon>
        <taxon>Ktedonobacterales</taxon>
        <taxon>Ktedonobacteraceae</taxon>
        <taxon>Ktedonobacter</taxon>
    </lineage>
</organism>
<evidence type="ECO:0000313" key="1">
    <source>
        <dbReference type="EMBL" id="EFH82740.1"/>
    </source>
</evidence>